<gene>
    <name evidence="3" type="ORF">SUNI508_13773</name>
</gene>
<evidence type="ECO:0000313" key="4">
    <source>
        <dbReference type="Proteomes" id="UP001408356"/>
    </source>
</evidence>
<organism evidence="3 4">
    <name type="scientific">Seiridium unicorne</name>
    <dbReference type="NCBI Taxonomy" id="138068"/>
    <lineage>
        <taxon>Eukaryota</taxon>
        <taxon>Fungi</taxon>
        <taxon>Dikarya</taxon>
        <taxon>Ascomycota</taxon>
        <taxon>Pezizomycotina</taxon>
        <taxon>Sordariomycetes</taxon>
        <taxon>Xylariomycetidae</taxon>
        <taxon>Amphisphaeriales</taxon>
        <taxon>Sporocadaceae</taxon>
        <taxon>Seiridium</taxon>
    </lineage>
</organism>
<feature type="compositionally biased region" description="Polar residues" evidence="1">
    <location>
        <begin position="1"/>
        <end position="10"/>
    </location>
</feature>
<accession>A0ABR2VBL8</accession>
<keyword evidence="2" id="KW-1133">Transmembrane helix</keyword>
<dbReference type="Proteomes" id="UP001408356">
    <property type="component" value="Unassembled WGS sequence"/>
</dbReference>
<comment type="caution">
    <text evidence="3">The sequence shown here is derived from an EMBL/GenBank/DDBJ whole genome shotgun (WGS) entry which is preliminary data.</text>
</comment>
<evidence type="ECO:0000313" key="3">
    <source>
        <dbReference type="EMBL" id="KAK9424282.1"/>
    </source>
</evidence>
<keyword evidence="4" id="KW-1185">Reference proteome</keyword>
<dbReference type="InterPro" id="IPR053008">
    <property type="entry name" value="Phomopsin_biosynth_assoc"/>
</dbReference>
<feature type="region of interest" description="Disordered" evidence="1">
    <location>
        <begin position="1"/>
        <end position="23"/>
    </location>
</feature>
<feature type="transmembrane region" description="Helical" evidence="2">
    <location>
        <begin position="38"/>
        <end position="58"/>
    </location>
</feature>
<keyword evidence="2" id="KW-0472">Membrane</keyword>
<keyword evidence="2" id="KW-0812">Transmembrane</keyword>
<proteinExistence type="predicted"/>
<dbReference type="PANTHER" id="PTHR35896">
    <property type="entry name" value="IG-LIKE DOMAIN-CONTAINING PROTEIN"/>
    <property type="match status" value="1"/>
</dbReference>
<dbReference type="PANTHER" id="PTHR35896:SF3">
    <property type="entry name" value="MAJOR FACILITATOR SUPERFAMILY TRANSPORTER"/>
    <property type="match status" value="1"/>
</dbReference>
<dbReference type="EMBL" id="JARVKF010000045">
    <property type="protein sequence ID" value="KAK9424282.1"/>
    <property type="molecule type" value="Genomic_DNA"/>
</dbReference>
<name>A0ABR2VBL8_9PEZI</name>
<evidence type="ECO:0000256" key="2">
    <source>
        <dbReference type="SAM" id="Phobius"/>
    </source>
</evidence>
<sequence length="233" mass="26835">MAPENESQPFLYSDDPTVRESKGAPEQPFLHAQRWNRILTNFGVAIGTSFLWILVLLFCRSTVLTPATSNSSASQDNRLARHNITTNAHLLTCGNSTQEARDRGCKYDILLNNWVPAPCYDQEWIDEYAEDLSWGAYADVNMTQKLTVDEMSERDFYYTSIRDHINHCAIMWKKQFWVLYEDRGVFDTVMANPGHTEHCAQYLMDAADANFTEPTMTQMGFAGCWTRHQWKVL</sequence>
<evidence type="ECO:0000256" key="1">
    <source>
        <dbReference type="SAM" id="MobiDB-lite"/>
    </source>
</evidence>
<reference evidence="3 4" key="1">
    <citation type="journal article" date="2024" name="J. Plant Pathol.">
        <title>Sequence and assembly of the genome of Seiridium unicorne, isolate CBS 538.82, causal agent of cypress canker disease.</title>
        <authorList>
            <person name="Scali E."/>
            <person name="Rocca G.D."/>
            <person name="Danti R."/>
            <person name="Garbelotto M."/>
            <person name="Barberini S."/>
            <person name="Baroncelli R."/>
            <person name="Emiliani G."/>
        </authorList>
    </citation>
    <scope>NUCLEOTIDE SEQUENCE [LARGE SCALE GENOMIC DNA]</scope>
    <source>
        <strain evidence="3 4">BM-138-508</strain>
    </source>
</reference>
<protein>
    <submittedName>
        <fullName evidence="3">Uncharacterized protein</fullName>
    </submittedName>
</protein>